<keyword evidence="1" id="KW-0245">EGF-like domain</keyword>
<reference evidence="3 4" key="1">
    <citation type="submission" date="2021-06" db="EMBL/GenBank/DDBJ databases">
        <authorList>
            <person name="Palmer J.M."/>
        </authorList>
    </citation>
    <scope>NUCLEOTIDE SEQUENCE [LARGE SCALE GENOMIC DNA]</scope>
    <source>
        <strain evidence="3 4">GA_2019</strain>
        <tissue evidence="3">Muscle</tissue>
    </source>
</reference>
<sequence length="168" mass="17787">ISQKSERALTSAITLRVTPLQGVQPQLNHHPSPKSWTPSRPALHLNAALTVLSYASSESEFSADGDEFDLSPKGPQVPQTTLVKTVSSSLLQNPTSSHLHVQSGTTAYGHGMPCSRNPCFPGVQCEAAVGGGFRCGRCPVGYTGDGRTCRGKAKPQNEPSLNKCSKDT</sequence>
<organism evidence="3 4">
    <name type="scientific">Goodea atripinnis</name>
    <dbReference type="NCBI Taxonomy" id="208336"/>
    <lineage>
        <taxon>Eukaryota</taxon>
        <taxon>Metazoa</taxon>
        <taxon>Chordata</taxon>
        <taxon>Craniata</taxon>
        <taxon>Vertebrata</taxon>
        <taxon>Euteleostomi</taxon>
        <taxon>Actinopterygii</taxon>
        <taxon>Neopterygii</taxon>
        <taxon>Teleostei</taxon>
        <taxon>Neoteleostei</taxon>
        <taxon>Acanthomorphata</taxon>
        <taxon>Ovalentaria</taxon>
        <taxon>Atherinomorphae</taxon>
        <taxon>Cyprinodontiformes</taxon>
        <taxon>Goodeidae</taxon>
        <taxon>Goodea</taxon>
    </lineage>
</organism>
<dbReference type="SMART" id="SM00181">
    <property type="entry name" value="EGF"/>
    <property type="match status" value="1"/>
</dbReference>
<proteinExistence type="predicted"/>
<protein>
    <recommendedName>
        <fullName evidence="2">EGF-like domain-containing protein</fullName>
    </recommendedName>
</protein>
<name>A0ABV0MIR3_9TELE</name>
<dbReference type="EMBL" id="JAHRIO010001503">
    <property type="protein sequence ID" value="MEQ2159003.1"/>
    <property type="molecule type" value="Genomic_DNA"/>
</dbReference>
<dbReference type="Proteomes" id="UP001476798">
    <property type="component" value="Unassembled WGS sequence"/>
</dbReference>
<feature type="domain" description="EGF-like" evidence="2">
    <location>
        <begin position="110"/>
        <end position="150"/>
    </location>
</feature>
<comment type="caution">
    <text evidence="1">Lacks conserved residue(s) required for the propagation of feature annotation.</text>
</comment>
<dbReference type="PROSITE" id="PS50026">
    <property type="entry name" value="EGF_3"/>
    <property type="match status" value="1"/>
</dbReference>
<evidence type="ECO:0000259" key="2">
    <source>
        <dbReference type="PROSITE" id="PS50026"/>
    </source>
</evidence>
<accession>A0ABV0MIR3</accession>
<keyword evidence="4" id="KW-1185">Reference proteome</keyword>
<gene>
    <name evidence="3" type="ORF">GOODEAATRI_018009</name>
</gene>
<evidence type="ECO:0000313" key="4">
    <source>
        <dbReference type="Proteomes" id="UP001476798"/>
    </source>
</evidence>
<evidence type="ECO:0000313" key="3">
    <source>
        <dbReference type="EMBL" id="MEQ2159003.1"/>
    </source>
</evidence>
<dbReference type="InterPro" id="IPR000742">
    <property type="entry name" value="EGF"/>
</dbReference>
<comment type="caution">
    <text evidence="3">The sequence shown here is derived from an EMBL/GenBank/DDBJ whole genome shotgun (WGS) entry which is preliminary data.</text>
</comment>
<dbReference type="Gene3D" id="2.10.25.10">
    <property type="entry name" value="Laminin"/>
    <property type="match status" value="1"/>
</dbReference>
<feature type="non-terminal residue" evidence="3">
    <location>
        <position position="1"/>
    </location>
</feature>
<evidence type="ECO:0000256" key="1">
    <source>
        <dbReference type="PROSITE-ProRule" id="PRU00076"/>
    </source>
</evidence>